<feature type="compositionally biased region" description="Polar residues" evidence="1">
    <location>
        <begin position="15"/>
        <end position="30"/>
    </location>
</feature>
<proteinExistence type="predicted"/>
<reference evidence="2" key="1">
    <citation type="journal article" date="2019" name="Sci. Rep.">
        <title>Draft genome of Tanacetum cinerariifolium, the natural source of mosquito coil.</title>
        <authorList>
            <person name="Yamashiro T."/>
            <person name="Shiraishi A."/>
            <person name="Satake H."/>
            <person name="Nakayama K."/>
        </authorList>
    </citation>
    <scope>NUCLEOTIDE SEQUENCE</scope>
</reference>
<gene>
    <name evidence="2" type="ORF">Tci_889793</name>
</gene>
<feature type="region of interest" description="Disordered" evidence="1">
    <location>
        <begin position="14"/>
        <end position="33"/>
    </location>
</feature>
<dbReference type="AlphaFoldDB" id="A0A699UDN2"/>
<comment type="caution">
    <text evidence="2">The sequence shown here is derived from an EMBL/GenBank/DDBJ whole genome shotgun (WGS) entry which is preliminary data.</text>
</comment>
<evidence type="ECO:0000256" key="1">
    <source>
        <dbReference type="SAM" id="MobiDB-lite"/>
    </source>
</evidence>
<name>A0A699UDN2_TANCI</name>
<sequence length="64" mass="7142">MSWTGLSEFVDDTITDYSRPSPSIENNSDDFQNKKPFVAETEASSSTILSKPVIKFVKATERPT</sequence>
<protein>
    <submittedName>
        <fullName evidence="2">Uncharacterized protein</fullName>
    </submittedName>
</protein>
<feature type="non-terminal residue" evidence="2">
    <location>
        <position position="64"/>
    </location>
</feature>
<evidence type="ECO:0000313" key="2">
    <source>
        <dbReference type="EMBL" id="GFD17824.1"/>
    </source>
</evidence>
<dbReference type="EMBL" id="BKCJ011303153">
    <property type="protein sequence ID" value="GFD17824.1"/>
    <property type="molecule type" value="Genomic_DNA"/>
</dbReference>
<accession>A0A699UDN2</accession>
<organism evidence="2">
    <name type="scientific">Tanacetum cinerariifolium</name>
    <name type="common">Dalmatian daisy</name>
    <name type="synonym">Chrysanthemum cinerariifolium</name>
    <dbReference type="NCBI Taxonomy" id="118510"/>
    <lineage>
        <taxon>Eukaryota</taxon>
        <taxon>Viridiplantae</taxon>
        <taxon>Streptophyta</taxon>
        <taxon>Embryophyta</taxon>
        <taxon>Tracheophyta</taxon>
        <taxon>Spermatophyta</taxon>
        <taxon>Magnoliopsida</taxon>
        <taxon>eudicotyledons</taxon>
        <taxon>Gunneridae</taxon>
        <taxon>Pentapetalae</taxon>
        <taxon>asterids</taxon>
        <taxon>campanulids</taxon>
        <taxon>Asterales</taxon>
        <taxon>Asteraceae</taxon>
        <taxon>Asteroideae</taxon>
        <taxon>Anthemideae</taxon>
        <taxon>Anthemidinae</taxon>
        <taxon>Tanacetum</taxon>
    </lineage>
</organism>